<evidence type="ECO:0000313" key="2">
    <source>
        <dbReference type="Proteomes" id="UP000011728"/>
    </source>
</evidence>
<dbReference type="HOGENOM" id="CLU_3214557_0_0_9"/>
<evidence type="ECO:0000313" key="1">
    <source>
        <dbReference type="EMBL" id="AGF55606.1"/>
    </source>
</evidence>
<dbReference type="KEGG" id="csr:Cspa_c18360"/>
<protein>
    <submittedName>
        <fullName evidence="1">Uncharacterized protein</fullName>
    </submittedName>
</protein>
<sequence length="44" mass="5382">MKCGRLIKQRNSFVNYLNVVKGAEEYVLMKQLIRYYRFIEVVRI</sequence>
<name>M1MLD9_9CLOT</name>
<organism evidence="1 2">
    <name type="scientific">Clostridium saccharoperbutylacetonicum N1-4(HMT)</name>
    <dbReference type="NCBI Taxonomy" id="931276"/>
    <lineage>
        <taxon>Bacteria</taxon>
        <taxon>Bacillati</taxon>
        <taxon>Bacillota</taxon>
        <taxon>Clostridia</taxon>
        <taxon>Eubacteriales</taxon>
        <taxon>Clostridiaceae</taxon>
        <taxon>Clostridium</taxon>
    </lineage>
</organism>
<dbReference type="Proteomes" id="UP000011728">
    <property type="component" value="Chromosome"/>
</dbReference>
<reference evidence="1 2" key="1">
    <citation type="submission" date="2013-02" db="EMBL/GenBank/DDBJ databases">
        <title>Genome sequence of Clostridium saccharoperbutylacetonicum N1-4(HMT).</title>
        <authorList>
            <person name="Poehlein A."/>
            <person name="Daniel R."/>
        </authorList>
    </citation>
    <scope>NUCLEOTIDE SEQUENCE [LARGE SCALE GENOMIC DNA]</scope>
    <source>
        <strain evidence="2">N1-4(HMT)</strain>
    </source>
</reference>
<dbReference type="RefSeq" id="WP_015391927.1">
    <property type="nucleotide sequence ID" value="NC_020291.1"/>
</dbReference>
<accession>M1MLD9</accession>
<proteinExistence type="predicted"/>
<dbReference type="PATRIC" id="fig|931276.5.peg.1819"/>
<dbReference type="EMBL" id="CP004121">
    <property type="protein sequence ID" value="AGF55606.1"/>
    <property type="molecule type" value="Genomic_DNA"/>
</dbReference>
<dbReference type="AlphaFoldDB" id="M1MLD9"/>
<keyword evidence="2" id="KW-1185">Reference proteome</keyword>
<gene>
    <name evidence="1" type="ORF">Cspa_c18360</name>
</gene>